<dbReference type="Gene3D" id="3.30.70.1900">
    <property type="match status" value="1"/>
</dbReference>
<dbReference type="GO" id="GO:0016788">
    <property type="term" value="F:hydrolase activity, acting on ester bonds"/>
    <property type="evidence" value="ECO:0007669"/>
    <property type="project" value="InterPro"/>
</dbReference>
<dbReference type="PANTHER" id="PTHR36984">
    <property type="entry name" value="CRISPR-ASSOCIATED ENDORIBONUCLEASE CAS6 1"/>
    <property type="match status" value="1"/>
</dbReference>
<accession>A0A8H9UXB0</accession>
<name>A0A8H9UXB0_CLOPF</name>
<dbReference type="RefSeq" id="WP_004456640.1">
    <property type="nucleotide sequence ID" value="NZ_CATNXJ010000017.1"/>
</dbReference>
<gene>
    <name evidence="2" type="ORF">I9080_002092</name>
</gene>
<sequence length="242" mass="28573">MNNYYEIVVCIYLKENIWQNNVQEEISKFLNKALCKSEYLKNIHTNKRIKGYSFSSIYPQEKDLIYKKDSIYNFKLRTWDNKFAKELSENLYGFENDKIIVVGLSNKQYKLNEKIEILYTLNPAIITIKENNSVRSWEKKDNIELLKTIIFNNLKMKFNNLYNVEYALNSEEVFKEIKVIRQLKTRYKNVNLISYNLKLEFLDTVNAQILAKIAYVNGVGSRNSSVGAGFIHDIRKEIEDDA</sequence>
<keyword evidence="1" id="KW-0051">Antiviral defense</keyword>
<dbReference type="InterPro" id="IPR045747">
    <property type="entry name" value="CRISPR-assoc_prot_Cas6_N_sf"/>
</dbReference>
<dbReference type="AlphaFoldDB" id="A0A8H9UXB0"/>
<dbReference type="InterPro" id="IPR010156">
    <property type="entry name" value="CRISPR-assoc_prot_Cas6"/>
</dbReference>
<dbReference type="GO" id="GO:0051607">
    <property type="term" value="P:defense response to virus"/>
    <property type="evidence" value="ECO:0007669"/>
    <property type="project" value="UniProtKB-KW"/>
</dbReference>
<proteinExistence type="predicted"/>
<comment type="caution">
    <text evidence="2">The sequence shown here is derived from an EMBL/GenBank/DDBJ whole genome shotgun (WGS) entry which is preliminary data.</text>
</comment>
<organism evidence="2 3">
    <name type="scientific">Clostridium perfringens</name>
    <dbReference type="NCBI Taxonomy" id="1502"/>
    <lineage>
        <taxon>Bacteria</taxon>
        <taxon>Bacillati</taxon>
        <taxon>Bacillota</taxon>
        <taxon>Clostridia</taxon>
        <taxon>Eubacteriales</taxon>
        <taxon>Clostridiaceae</taxon>
        <taxon>Clostridium</taxon>
    </lineage>
</organism>
<reference evidence="2" key="2">
    <citation type="submission" date="2020-07" db="EMBL/GenBank/DDBJ databases">
        <authorList>
            <consortium name="NCBI Pathogen Detection Project"/>
        </authorList>
    </citation>
    <scope>NUCLEOTIDE SEQUENCE</scope>
    <source>
        <strain evidence="2">C8</strain>
    </source>
</reference>
<evidence type="ECO:0000313" key="3">
    <source>
        <dbReference type="Proteomes" id="UP000859547"/>
    </source>
</evidence>
<evidence type="ECO:0000313" key="2">
    <source>
        <dbReference type="EMBL" id="HAT4308282.1"/>
    </source>
</evidence>
<dbReference type="PANTHER" id="PTHR36984:SF1">
    <property type="entry name" value="CRISPR-ASSOCIATED ENDORIBONUCLEASE CAS6 1"/>
    <property type="match status" value="1"/>
</dbReference>
<protein>
    <submittedName>
        <fullName evidence="2">Uncharacterized protein</fullName>
    </submittedName>
</protein>
<reference evidence="2" key="1">
    <citation type="journal article" date="2018" name="Genome Biol.">
        <title>SKESA: strategic k-mer extension for scrupulous assemblies.</title>
        <authorList>
            <person name="Souvorov A."/>
            <person name="Agarwala R."/>
            <person name="Lipman D.J."/>
        </authorList>
    </citation>
    <scope>NUCLEOTIDE SEQUENCE</scope>
    <source>
        <strain evidence="2">C8</strain>
    </source>
</reference>
<dbReference type="EMBL" id="DACTCB010000011">
    <property type="protein sequence ID" value="HAT4308282.1"/>
    <property type="molecule type" value="Genomic_DNA"/>
</dbReference>
<dbReference type="Gene3D" id="3.30.70.1890">
    <property type="match status" value="1"/>
</dbReference>
<dbReference type="Proteomes" id="UP000859547">
    <property type="component" value="Unassembled WGS sequence"/>
</dbReference>
<evidence type="ECO:0000256" key="1">
    <source>
        <dbReference type="ARBA" id="ARBA00023118"/>
    </source>
</evidence>